<organism evidence="2 3">
    <name type="scientific">Saguinus oedipus</name>
    <name type="common">Cotton-top tamarin</name>
    <name type="synonym">Oedipomidas oedipus</name>
    <dbReference type="NCBI Taxonomy" id="9490"/>
    <lineage>
        <taxon>Eukaryota</taxon>
        <taxon>Metazoa</taxon>
        <taxon>Chordata</taxon>
        <taxon>Craniata</taxon>
        <taxon>Vertebrata</taxon>
        <taxon>Euteleostomi</taxon>
        <taxon>Mammalia</taxon>
        <taxon>Eutheria</taxon>
        <taxon>Euarchontoglires</taxon>
        <taxon>Primates</taxon>
        <taxon>Haplorrhini</taxon>
        <taxon>Platyrrhini</taxon>
        <taxon>Cebidae</taxon>
        <taxon>Callitrichinae</taxon>
        <taxon>Saguinus</taxon>
    </lineage>
</organism>
<evidence type="ECO:0000256" key="1">
    <source>
        <dbReference type="SAM" id="MobiDB-lite"/>
    </source>
</evidence>
<evidence type="ECO:0000313" key="2">
    <source>
        <dbReference type="EMBL" id="KAK2116191.1"/>
    </source>
</evidence>
<feature type="compositionally biased region" description="Low complexity" evidence="1">
    <location>
        <begin position="124"/>
        <end position="135"/>
    </location>
</feature>
<feature type="compositionally biased region" description="Polar residues" evidence="1">
    <location>
        <begin position="152"/>
        <end position="163"/>
    </location>
</feature>
<dbReference type="Proteomes" id="UP001266305">
    <property type="component" value="Unassembled WGS sequence"/>
</dbReference>
<feature type="region of interest" description="Disordered" evidence="1">
    <location>
        <begin position="52"/>
        <end position="185"/>
    </location>
</feature>
<protein>
    <submittedName>
        <fullName evidence="2">Uncharacterized protein</fullName>
    </submittedName>
</protein>
<sequence>MAMSEEASEANWWKPQAPSRTGAQGRRQRPITVTLTRCRVSEGGFSQVRLARARLRPRGGAERRAPHNGRHITEPGLRASSNTVQGAGRHRGRSGQRGLRVGAGLRANPSGARAASCRRDKHASATLPPLLLSPILPAPPSPFSRPEVAQQPPFSRSFSNPQRLEQPLPDPGREQHLPGGRARRRSRERFGWVDTGHRPLLLPRIFRFSTWGPLYFASRRSRNSSSNSSEEDAVPVPKGSAPAARTSRGGMSVVGIDLGFLNCYIATIANEYSDRCTP</sequence>
<feature type="region of interest" description="Disordered" evidence="1">
    <location>
        <begin position="1"/>
        <end position="30"/>
    </location>
</feature>
<keyword evidence="3" id="KW-1185">Reference proteome</keyword>
<comment type="caution">
    <text evidence="2">The sequence shown here is derived from an EMBL/GenBank/DDBJ whole genome shotgun (WGS) entry which is preliminary data.</text>
</comment>
<gene>
    <name evidence="2" type="ORF">P7K49_006817</name>
</gene>
<proteinExistence type="predicted"/>
<evidence type="ECO:0000313" key="3">
    <source>
        <dbReference type="Proteomes" id="UP001266305"/>
    </source>
</evidence>
<name>A0ABQ9W3H0_SAGOE</name>
<feature type="region of interest" description="Disordered" evidence="1">
    <location>
        <begin position="219"/>
        <end position="248"/>
    </location>
</feature>
<reference evidence="2 3" key="1">
    <citation type="submission" date="2023-05" db="EMBL/GenBank/DDBJ databases">
        <title>B98-5 Cell Line De Novo Hybrid Assembly: An Optical Mapping Approach.</title>
        <authorList>
            <person name="Kananen K."/>
            <person name="Auerbach J.A."/>
            <person name="Kautto E."/>
            <person name="Blachly J.S."/>
        </authorList>
    </citation>
    <scope>NUCLEOTIDE SEQUENCE [LARGE SCALE GENOMIC DNA]</scope>
    <source>
        <strain evidence="2">B95-8</strain>
        <tissue evidence="2">Cell line</tissue>
    </source>
</reference>
<accession>A0ABQ9W3H0</accession>
<dbReference type="EMBL" id="JASSZA010000003">
    <property type="protein sequence ID" value="KAK2116191.1"/>
    <property type="molecule type" value="Genomic_DNA"/>
</dbReference>